<name>A0A1G7ALB1_9ACTN</name>
<protein>
    <submittedName>
        <fullName evidence="6">2-keto-3-deoxy-phosphogluconate aldolase</fullName>
    </submittedName>
</protein>
<evidence type="ECO:0000256" key="4">
    <source>
        <dbReference type="ARBA" id="ARBA00023239"/>
    </source>
</evidence>
<dbReference type="CDD" id="cd00452">
    <property type="entry name" value="KDPG_aldolase"/>
    <property type="match status" value="1"/>
</dbReference>
<dbReference type="PROSITE" id="PS00160">
    <property type="entry name" value="ALDOLASE_KDPG_KHG_2"/>
    <property type="match status" value="1"/>
</dbReference>
<dbReference type="Gene3D" id="3.20.20.70">
    <property type="entry name" value="Aldolase class I"/>
    <property type="match status" value="1"/>
</dbReference>
<sequence>MTTPTSPPTPTGTVRRLQEVGVVAVLRAPDWRSCVSAAEALAAGGVLGIEVTFSTPEATRAIAALRESLPEGAVLGAGTVTTAEQARTAVEAGATFLVSPGTTAELAGAMKETGVACLLGAITPSEVMTALALGADVVKLFPASLGGPAYLGALRGPFPTVAFMPTGGVSPDNLPAWRKAGVAAVGAGSDLCPPAAVAAGDWDALTTRAGEYQRAWQEAAL</sequence>
<evidence type="ECO:0000313" key="7">
    <source>
        <dbReference type="Proteomes" id="UP000198546"/>
    </source>
</evidence>
<comment type="subunit">
    <text evidence="3">Homotrimer.</text>
</comment>
<reference evidence="6 7" key="1">
    <citation type="submission" date="2016-10" db="EMBL/GenBank/DDBJ databases">
        <authorList>
            <person name="de Groot N.N."/>
        </authorList>
    </citation>
    <scope>NUCLEOTIDE SEQUENCE [LARGE SCALE GENOMIC DNA]</scope>
    <source>
        <strain evidence="6 7">MON 2.2</strain>
    </source>
</reference>
<dbReference type="Proteomes" id="UP000198546">
    <property type="component" value="Chromosome i"/>
</dbReference>
<gene>
    <name evidence="6" type="ORF">SAMN04489747_2658</name>
</gene>
<evidence type="ECO:0000256" key="3">
    <source>
        <dbReference type="ARBA" id="ARBA00011233"/>
    </source>
</evidence>
<keyword evidence="5" id="KW-0119">Carbohydrate metabolism</keyword>
<comment type="similarity">
    <text evidence="2">Belongs to the KHG/KDPG aldolase family.</text>
</comment>
<keyword evidence="7" id="KW-1185">Reference proteome</keyword>
<dbReference type="InterPro" id="IPR031338">
    <property type="entry name" value="KDPG/KHG_AS_2"/>
</dbReference>
<organism evidence="6 7">
    <name type="scientific">Auraticoccus monumenti</name>
    <dbReference type="NCBI Taxonomy" id="675864"/>
    <lineage>
        <taxon>Bacteria</taxon>
        <taxon>Bacillati</taxon>
        <taxon>Actinomycetota</taxon>
        <taxon>Actinomycetes</taxon>
        <taxon>Propionibacteriales</taxon>
        <taxon>Propionibacteriaceae</taxon>
        <taxon>Auraticoccus</taxon>
    </lineage>
</organism>
<keyword evidence="4" id="KW-0456">Lyase</keyword>
<dbReference type="Pfam" id="PF01081">
    <property type="entry name" value="Aldolase"/>
    <property type="match status" value="1"/>
</dbReference>
<dbReference type="NCBIfam" id="TIGR01182">
    <property type="entry name" value="eda"/>
    <property type="match status" value="1"/>
</dbReference>
<accession>A0A1G7ALB1</accession>
<evidence type="ECO:0000313" key="6">
    <source>
        <dbReference type="EMBL" id="SDE15533.1"/>
    </source>
</evidence>
<dbReference type="PANTHER" id="PTHR30246:SF1">
    <property type="entry name" value="2-DEHYDRO-3-DEOXY-6-PHOSPHOGALACTONATE ALDOLASE-RELATED"/>
    <property type="match status" value="1"/>
</dbReference>
<dbReference type="InterPro" id="IPR013785">
    <property type="entry name" value="Aldolase_TIM"/>
</dbReference>
<dbReference type="PANTHER" id="PTHR30246">
    <property type="entry name" value="2-KETO-3-DEOXY-6-PHOSPHOGLUCONATE ALDOLASE"/>
    <property type="match status" value="1"/>
</dbReference>
<evidence type="ECO:0000256" key="5">
    <source>
        <dbReference type="ARBA" id="ARBA00023277"/>
    </source>
</evidence>
<evidence type="ECO:0000256" key="1">
    <source>
        <dbReference type="ARBA" id="ARBA00004761"/>
    </source>
</evidence>
<proteinExistence type="inferred from homology"/>
<dbReference type="OrthoDB" id="9805177at2"/>
<dbReference type="EMBL" id="LT629688">
    <property type="protein sequence ID" value="SDE15533.1"/>
    <property type="molecule type" value="Genomic_DNA"/>
</dbReference>
<dbReference type="RefSeq" id="WP_090594212.1">
    <property type="nucleotide sequence ID" value="NZ_LT629688.1"/>
</dbReference>
<dbReference type="GO" id="GO:0016829">
    <property type="term" value="F:lyase activity"/>
    <property type="evidence" value="ECO:0007669"/>
    <property type="project" value="UniProtKB-KW"/>
</dbReference>
<dbReference type="SUPFAM" id="SSF51569">
    <property type="entry name" value="Aldolase"/>
    <property type="match status" value="1"/>
</dbReference>
<dbReference type="InterPro" id="IPR000887">
    <property type="entry name" value="Aldlse_KDPG_KHG"/>
</dbReference>
<comment type="pathway">
    <text evidence="1">Carbohydrate acid metabolism.</text>
</comment>
<dbReference type="STRING" id="675864.SAMN04489747_2658"/>
<evidence type="ECO:0000256" key="2">
    <source>
        <dbReference type="ARBA" id="ARBA00006906"/>
    </source>
</evidence>
<dbReference type="AlphaFoldDB" id="A0A1G7ALB1"/>